<dbReference type="OrthoDB" id="5732776at2"/>
<evidence type="ECO:0000256" key="1">
    <source>
        <dbReference type="ARBA" id="ARBA00004377"/>
    </source>
</evidence>
<keyword evidence="6" id="KW-1133">Transmembrane helix</keyword>
<evidence type="ECO:0000256" key="4">
    <source>
        <dbReference type="ARBA" id="ARBA00022519"/>
    </source>
</evidence>
<dbReference type="AlphaFoldDB" id="A0A7K4EP02"/>
<keyword evidence="5" id="KW-0812">Transmembrane</keyword>
<dbReference type="Proteomes" id="UP000010448">
    <property type="component" value="Unassembled WGS sequence"/>
</dbReference>
<dbReference type="GO" id="GO:0015628">
    <property type="term" value="P:protein secretion by the type II secretion system"/>
    <property type="evidence" value="ECO:0007669"/>
    <property type="project" value="InterPro"/>
</dbReference>
<keyword evidence="7" id="KW-0472">Membrane</keyword>
<keyword evidence="4" id="KW-0997">Cell inner membrane</keyword>
<evidence type="ECO:0000259" key="8">
    <source>
        <dbReference type="Pfam" id="PF12019"/>
    </source>
</evidence>
<name>A0A7K4EP02_9PSED</name>
<comment type="subcellular location">
    <subcellularLocation>
        <location evidence="1">Cell inner membrane</location>
        <topology evidence="1">Single-pass membrane protein</topology>
    </subcellularLocation>
</comment>
<dbReference type="GO" id="GO:0015627">
    <property type="term" value="C:type II protein secretion system complex"/>
    <property type="evidence" value="ECO:0007669"/>
    <property type="project" value="InterPro"/>
</dbReference>
<accession>A0A7K4EP02</accession>
<evidence type="ECO:0000313" key="10">
    <source>
        <dbReference type="Proteomes" id="UP000010448"/>
    </source>
</evidence>
<keyword evidence="10" id="KW-1185">Reference proteome</keyword>
<evidence type="ECO:0000256" key="3">
    <source>
        <dbReference type="ARBA" id="ARBA00022481"/>
    </source>
</evidence>
<dbReference type="Pfam" id="PF12019">
    <property type="entry name" value="GspH"/>
    <property type="match status" value="1"/>
</dbReference>
<dbReference type="EMBL" id="AMWJ02000007">
    <property type="protein sequence ID" value="NNJ19009.1"/>
    <property type="molecule type" value="Genomic_DNA"/>
</dbReference>
<keyword evidence="2" id="KW-1003">Cell membrane</keyword>
<gene>
    <name evidence="9" type="ORF">CSV86_029870</name>
</gene>
<keyword evidence="3" id="KW-0488">Methylation</keyword>
<comment type="caution">
    <text evidence="9">The sequence shown here is derived from an EMBL/GenBank/DDBJ whole genome shotgun (WGS) entry which is preliminary data.</text>
</comment>
<evidence type="ECO:0000256" key="6">
    <source>
        <dbReference type="ARBA" id="ARBA00022989"/>
    </source>
</evidence>
<evidence type="ECO:0000256" key="5">
    <source>
        <dbReference type="ARBA" id="ARBA00022692"/>
    </source>
</evidence>
<organism evidence="9 10">
    <name type="scientific">Pseudomonas bharatica CSV86</name>
    <dbReference type="NCBI Taxonomy" id="1005395"/>
    <lineage>
        <taxon>Bacteria</taxon>
        <taxon>Pseudomonadati</taxon>
        <taxon>Pseudomonadota</taxon>
        <taxon>Gammaproteobacteria</taxon>
        <taxon>Pseudomonadales</taxon>
        <taxon>Pseudomonadaceae</taxon>
        <taxon>Pseudomonas</taxon>
        <taxon>Pseudomonas bharatica</taxon>
    </lineage>
</organism>
<reference evidence="9 10" key="1">
    <citation type="journal article" date="2013" name="Genome Announc.">
        <title>Genome Sequence of Naphthalene-Degrading Soil Bacterium Pseudomonas putida CSV86.</title>
        <authorList>
            <person name="Phale P.S."/>
            <person name="Paliwal V."/>
            <person name="Raju S.C."/>
            <person name="Modak A."/>
            <person name="Purohit H.J."/>
        </authorList>
    </citation>
    <scope>NUCLEOTIDE SEQUENCE [LARGE SCALE GENOMIC DNA]</scope>
    <source>
        <strain evidence="9 10">CSV86</strain>
    </source>
</reference>
<evidence type="ECO:0000256" key="7">
    <source>
        <dbReference type="ARBA" id="ARBA00023136"/>
    </source>
</evidence>
<dbReference type="GO" id="GO:0005886">
    <property type="term" value="C:plasma membrane"/>
    <property type="evidence" value="ECO:0007669"/>
    <property type="project" value="UniProtKB-SubCell"/>
</dbReference>
<feature type="domain" description="General secretion pathway GspH" evidence="8">
    <location>
        <begin position="32"/>
        <end position="139"/>
    </location>
</feature>
<dbReference type="Gene3D" id="3.55.40.10">
    <property type="entry name" value="minor pseudopilin epsh domain"/>
    <property type="match status" value="1"/>
</dbReference>
<dbReference type="InterPro" id="IPR022346">
    <property type="entry name" value="T2SS_GspH"/>
</dbReference>
<proteinExistence type="predicted"/>
<sequence length="158" mass="17328">MLFAVGLLALLTQLGTSAYGKMSHDLQQQAVAESLAQALRATRSEALLRNRVVVLQALEDDWSKGWKMLPEQAGTPLLREYSMRGGIKVIGNQPVARRVRFSGLGAPLRERGAFQAGTLLVCGVPGQERLYQVRLSPSGRVRVEHAPPDQPLCNRDIN</sequence>
<evidence type="ECO:0000313" key="9">
    <source>
        <dbReference type="EMBL" id="NNJ19009.1"/>
    </source>
</evidence>
<evidence type="ECO:0000256" key="2">
    <source>
        <dbReference type="ARBA" id="ARBA00022475"/>
    </source>
</evidence>
<protein>
    <submittedName>
        <fullName evidence="9">Type II transport protein</fullName>
    </submittedName>
</protein>